<comment type="caution">
    <text evidence="1">The sequence shown here is derived from an EMBL/GenBank/DDBJ whole genome shotgun (WGS) entry which is preliminary data.</text>
</comment>
<proteinExistence type="predicted"/>
<sequence>MLILHIQEILPTNSKRDLLDIIHNRDTYKIIKIQLPAKFAIYTIHGGDTTAPLTCVIRNVEKTTGVRCFTSVRPILFSVPSFVLSAVEVSDTFSV</sequence>
<organism evidence="1 2">
    <name type="scientific">Rhynchophorus ferrugineus</name>
    <name type="common">Red palm weevil</name>
    <name type="synonym">Curculio ferrugineus</name>
    <dbReference type="NCBI Taxonomy" id="354439"/>
    <lineage>
        <taxon>Eukaryota</taxon>
        <taxon>Metazoa</taxon>
        <taxon>Ecdysozoa</taxon>
        <taxon>Arthropoda</taxon>
        <taxon>Hexapoda</taxon>
        <taxon>Insecta</taxon>
        <taxon>Pterygota</taxon>
        <taxon>Neoptera</taxon>
        <taxon>Endopterygota</taxon>
        <taxon>Coleoptera</taxon>
        <taxon>Polyphaga</taxon>
        <taxon>Cucujiformia</taxon>
        <taxon>Curculionidae</taxon>
        <taxon>Dryophthorinae</taxon>
        <taxon>Rhynchophorus</taxon>
    </lineage>
</organism>
<gene>
    <name evidence="1" type="ORF">GWI33_002020</name>
</gene>
<dbReference type="Proteomes" id="UP000625711">
    <property type="component" value="Unassembled WGS sequence"/>
</dbReference>
<accession>A0A834IU14</accession>
<evidence type="ECO:0000313" key="2">
    <source>
        <dbReference type="Proteomes" id="UP000625711"/>
    </source>
</evidence>
<evidence type="ECO:0000313" key="1">
    <source>
        <dbReference type="EMBL" id="KAF7287199.1"/>
    </source>
</evidence>
<protein>
    <submittedName>
        <fullName evidence="1">Uncharacterized protein</fullName>
    </submittedName>
</protein>
<reference evidence="1" key="1">
    <citation type="submission" date="2020-08" db="EMBL/GenBank/DDBJ databases">
        <title>Genome sequencing and assembly of the red palm weevil Rhynchophorus ferrugineus.</title>
        <authorList>
            <person name="Dias G.B."/>
            <person name="Bergman C.M."/>
            <person name="Manee M."/>
        </authorList>
    </citation>
    <scope>NUCLEOTIDE SEQUENCE</scope>
    <source>
        <strain evidence="1">AA-2017</strain>
        <tissue evidence="1">Whole larva</tissue>
    </source>
</reference>
<dbReference type="AlphaFoldDB" id="A0A834IU14"/>
<name>A0A834IU14_RHYFE</name>
<dbReference type="EMBL" id="JAACXV010000015">
    <property type="protein sequence ID" value="KAF7287199.1"/>
    <property type="molecule type" value="Genomic_DNA"/>
</dbReference>
<keyword evidence="2" id="KW-1185">Reference proteome</keyword>